<dbReference type="SMART" id="SM00060">
    <property type="entry name" value="FN3"/>
    <property type="match status" value="1"/>
</dbReference>
<evidence type="ECO:0000256" key="4">
    <source>
        <dbReference type="ARBA" id="ARBA00022825"/>
    </source>
</evidence>
<dbReference type="InterPro" id="IPR001316">
    <property type="entry name" value="Pept_S1A_streptogrisin"/>
</dbReference>
<feature type="domain" description="P/Homo B" evidence="10">
    <location>
        <begin position="480"/>
        <end position="601"/>
    </location>
</feature>
<dbReference type="Proteomes" id="UP000239494">
    <property type="component" value="Unassembled WGS sequence"/>
</dbReference>
<dbReference type="GO" id="GO:0016798">
    <property type="term" value="F:hydrolase activity, acting on glycosyl bonds"/>
    <property type="evidence" value="ECO:0007669"/>
    <property type="project" value="UniProtKB-KW"/>
</dbReference>
<dbReference type="InterPro" id="IPR002884">
    <property type="entry name" value="P_dom"/>
</dbReference>
<comment type="caution">
    <text evidence="11">The sequence shown here is derived from an EMBL/GenBank/DDBJ whole genome shotgun (WGS) entry which is preliminary data.</text>
</comment>
<dbReference type="EMBL" id="PVTF01000016">
    <property type="protein sequence ID" value="PRY34576.1"/>
    <property type="molecule type" value="Genomic_DNA"/>
</dbReference>
<feature type="signal peptide" evidence="8">
    <location>
        <begin position="1"/>
        <end position="25"/>
    </location>
</feature>
<dbReference type="InterPro" id="IPR008979">
    <property type="entry name" value="Galactose-bd-like_sf"/>
</dbReference>
<dbReference type="PROSITE" id="PS00134">
    <property type="entry name" value="TRYPSIN_HIS"/>
    <property type="match status" value="1"/>
</dbReference>
<dbReference type="GO" id="GO:0000272">
    <property type="term" value="P:polysaccharide catabolic process"/>
    <property type="evidence" value="ECO:0007669"/>
    <property type="project" value="UniProtKB-KW"/>
</dbReference>
<dbReference type="SUPFAM" id="SSF49265">
    <property type="entry name" value="Fibronectin type III"/>
    <property type="match status" value="1"/>
</dbReference>
<dbReference type="InterPro" id="IPR018114">
    <property type="entry name" value="TRYPSIN_HIS"/>
</dbReference>
<keyword evidence="8" id="KW-0732">Signal</keyword>
<keyword evidence="7" id="KW-0119">Carbohydrate metabolism</keyword>
<feature type="chain" id="PRO_5015493557" evidence="8">
    <location>
        <begin position="26"/>
        <end position="601"/>
    </location>
</feature>
<name>A0A2T0SMG1_9PSEU</name>
<dbReference type="GO" id="GO:0005576">
    <property type="term" value="C:extracellular region"/>
    <property type="evidence" value="ECO:0007669"/>
    <property type="project" value="InterPro"/>
</dbReference>
<dbReference type="InterPro" id="IPR013783">
    <property type="entry name" value="Ig-like_fold"/>
</dbReference>
<proteinExistence type="inferred from homology"/>
<dbReference type="RefSeq" id="WP_106194886.1">
    <property type="nucleotide sequence ID" value="NZ_PVTF01000016.1"/>
</dbReference>
<dbReference type="Gene3D" id="2.60.120.260">
    <property type="entry name" value="Galactose-binding domain-like"/>
    <property type="match status" value="1"/>
</dbReference>
<gene>
    <name evidence="11" type="ORF">CLV43_11683</name>
</gene>
<comment type="similarity">
    <text evidence="1">Belongs to the peptidase S1 family.</text>
</comment>
<dbReference type="Gene3D" id="2.40.10.10">
    <property type="entry name" value="Trypsin-like serine proteases"/>
    <property type="match status" value="2"/>
</dbReference>
<dbReference type="Pfam" id="PF00041">
    <property type="entry name" value="fn3"/>
    <property type="match status" value="1"/>
</dbReference>
<keyword evidence="4" id="KW-0720">Serine protease</keyword>
<evidence type="ECO:0000256" key="6">
    <source>
        <dbReference type="ARBA" id="ARBA00023295"/>
    </source>
</evidence>
<dbReference type="Gene3D" id="2.60.40.10">
    <property type="entry name" value="Immunoglobulins"/>
    <property type="match status" value="1"/>
</dbReference>
<evidence type="ECO:0000256" key="2">
    <source>
        <dbReference type="ARBA" id="ARBA00022670"/>
    </source>
</evidence>
<evidence type="ECO:0000259" key="10">
    <source>
        <dbReference type="PROSITE" id="PS51829"/>
    </source>
</evidence>
<reference evidence="11 12" key="1">
    <citation type="submission" date="2018-03" db="EMBL/GenBank/DDBJ databases">
        <title>Genomic Encyclopedia of Archaeal and Bacterial Type Strains, Phase II (KMG-II): from individual species to whole genera.</title>
        <authorList>
            <person name="Goeker M."/>
        </authorList>
    </citation>
    <scope>NUCLEOTIDE SEQUENCE [LARGE SCALE GENOMIC DNA]</scope>
    <source>
        <strain evidence="11 12">DSM 44720</strain>
    </source>
</reference>
<keyword evidence="5" id="KW-1015">Disulfide bond</keyword>
<dbReference type="Pfam" id="PF01483">
    <property type="entry name" value="P_proprotein"/>
    <property type="match status" value="1"/>
</dbReference>
<dbReference type="AlphaFoldDB" id="A0A2T0SMG1"/>
<dbReference type="CDD" id="cd21112">
    <property type="entry name" value="alphaLP-like"/>
    <property type="match status" value="1"/>
</dbReference>
<dbReference type="PROSITE" id="PS00135">
    <property type="entry name" value="TRYPSIN_SER"/>
    <property type="match status" value="1"/>
</dbReference>
<dbReference type="InterPro" id="IPR043504">
    <property type="entry name" value="Peptidase_S1_PA_chymotrypsin"/>
</dbReference>
<evidence type="ECO:0000256" key="7">
    <source>
        <dbReference type="ARBA" id="ARBA00023326"/>
    </source>
</evidence>
<dbReference type="InterPro" id="IPR033116">
    <property type="entry name" value="TRYPSIN_SER"/>
</dbReference>
<dbReference type="CDD" id="cd00063">
    <property type="entry name" value="FN3"/>
    <property type="match status" value="1"/>
</dbReference>
<keyword evidence="3" id="KW-0378">Hydrolase</keyword>
<accession>A0A2T0SMG1</accession>
<dbReference type="SUPFAM" id="SSF50494">
    <property type="entry name" value="Trypsin-like serine proteases"/>
    <property type="match status" value="1"/>
</dbReference>
<dbReference type="GO" id="GO:0006508">
    <property type="term" value="P:proteolysis"/>
    <property type="evidence" value="ECO:0007669"/>
    <property type="project" value="UniProtKB-KW"/>
</dbReference>
<protein>
    <submittedName>
        <fullName evidence="11">Streptogrisin C</fullName>
    </submittedName>
</protein>
<dbReference type="InterPro" id="IPR035070">
    <property type="entry name" value="Streptogrisin_prodomain"/>
</dbReference>
<keyword evidence="2" id="KW-0645">Protease</keyword>
<dbReference type="Gene3D" id="3.30.300.50">
    <property type="match status" value="1"/>
</dbReference>
<keyword evidence="6" id="KW-0326">Glycosidase</keyword>
<keyword evidence="12" id="KW-1185">Reference proteome</keyword>
<dbReference type="GO" id="GO:0004252">
    <property type="term" value="F:serine-type endopeptidase activity"/>
    <property type="evidence" value="ECO:0007669"/>
    <property type="project" value="InterPro"/>
</dbReference>
<dbReference type="PROSITE" id="PS50853">
    <property type="entry name" value="FN3"/>
    <property type="match status" value="1"/>
</dbReference>
<feature type="domain" description="Fibronectin type-III" evidence="9">
    <location>
        <begin position="398"/>
        <end position="483"/>
    </location>
</feature>
<dbReference type="InterPro" id="IPR036116">
    <property type="entry name" value="FN3_sf"/>
</dbReference>
<evidence type="ECO:0000256" key="5">
    <source>
        <dbReference type="ARBA" id="ARBA00023157"/>
    </source>
</evidence>
<dbReference type="InterPro" id="IPR009003">
    <property type="entry name" value="Peptidase_S1_PA"/>
</dbReference>
<dbReference type="OrthoDB" id="8781117at2"/>
<organism evidence="11 12">
    <name type="scientific">Umezawaea tangerina</name>
    <dbReference type="NCBI Taxonomy" id="84725"/>
    <lineage>
        <taxon>Bacteria</taxon>
        <taxon>Bacillati</taxon>
        <taxon>Actinomycetota</taxon>
        <taxon>Actinomycetes</taxon>
        <taxon>Pseudonocardiales</taxon>
        <taxon>Pseudonocardiaceae</taxon>
        <taxon>Umezawaea</taxon>
    </lineage>
</organism>
<dbReference type="InterPro" id="IPR003961">
    <property type="entry name" value="FN3_dom"/>
</dbReference>
<evidence type="ECO:0000256" key="3">
    <source>
        <dbReference type="ARBA" id="ARBA00022801"/>
    </source>
</evidence>
<evidence type="ECO:0000313" key="11">
    <source>
        <dbReference type="EMBL" id="PRY34576.1"/>
    </source>
</evidence>
<dbReference type="SUPFAM" id="SSF49785">
    <property type="entry name" value="Galactose-binding domain-like"/>
    <property type="match status" value="1"/>
</dbReference>
<dbReference type="PROSITE" id="PS51829">
    <property type="entry name" value="P_HOMO_B"/>
    <property type="match status" value="1"/>
</dbReference>
<evidence type="ECO:0000259" key="9">
    <source>
        <dbReference type="PROSITE" id="PS50853"/>
    </source>
</evidence>
<dbReference type="PRINTS" id="PR00861">
    <property type="entry name" value="ALYTICPTASE"/>
</dbReference>
<evidence type="ECO:0000256" key="8">
    <source>
        <dbReference type="SAM" id="SignalP"/>
    </source>
</evidence>
<evidence type="ECO:0000256" key="1">
    <source>
        <dbReference type="ARBA" id="ARBA00007664"/>
    </source>
</evidence>
<evidence type="ECO:0000313" key="12">
    <source>
        <dbReference type="Proteomes" id="UP000239494"/>
    </source>
</evidence>
<sequence>MLRKALLATSACALFLSFAPGGAAAAPDEPPPAVLDALQRDLGLTGAQARARLAAEADAQRASAALPKSLGARWFDAASGKLVVAVTDPASTIQVRARGAEARVVRRGQAELAPLTASIGDLAGDGVPGVTGWGPDPAADGVVVRVDRAARSAATTAFLDRVRAFGAPVRVVESAAPVQQSGTVQPGNPWWPDGESNCSVGFPATDSGGGKHFVTAGHCTNDANQAAYGQSGLQNRIGTSNTGGSRTVNGREGDMGVVAVTEAGWTLSAAVNTWGSAPVTVTGSVEPLVGQSVCHSGNTSKWKCGAVTAVEQTVDYGSTVVEGLATTTACSMGGDSGGAWLAGDKAVGLHSGGQSSCGPGGADDQSIFQPVDEALRKWGLSLVTGTGGGTPDAEAPSVPAGLRSTATTSSSATLVWNASTDNVGVTGYEVYRGGALATTVSTTTATISGLTPDTDTVFSVKAKDAAGNVSAASAPVTVHTPPGTPGGGRTFGNDTDFPIRDHTVAVSPVKVALAGQAGRTPTVVVTATHTCAQDLTITLVGPSGRAYPLQRYGGYPCTAFPSPRTFTASGVGEQATGTWTLRVGDNGPGDTGVLDAWTITL</sequence>
<keyword evidence="7" id="KW-0624">Polysaccharide degradation</keyword>